<name>A0ABW8SZR3_9CLOT</name>
<dbReference type="EMBL" id="JBJHZZ010000001">
    <property type="protein sequence ID" value="MFL0245742.1"/>
    <property type="molecule type" value="Genomic_DNA"/>
</dbReference>
<keyword evidence="3" id="KW-0902">Two-component regulatory system</keyword>
<dbReference type="Pfam" id="PF00072">
    <property type="entry name" value="Response_reg"/>
    <property type="match status" value="1"/>
</dbReference>
<dbReference type="Gene3D" id="2.40.50.1020">
    <property type="entry name" value="LytTr DNA-binding domain"/>
    <property type="match status" value="1"/>
</dbReference>
<dbReference type="Gene3D" id="3.40.50.2300">
    <property type="match status" value="1"/>
</dbReference>
<organism evidence="10 11">
    <name type="scientific">Candidatus Clostridium stratigraminis</name>
    <dbReference type="NCBI Taxonomy" id="3381661"/>
    <lineage>
        <taxon>Bacteria</taxon>
        <taxon>Bacillati</taxon>
        <taxon>Bacillota</taxon>
        <taxon>Clostridia</taxon>
        <taxon>Eubacteriales</taxon>
        <taxon>Clostridiaceae</taxon>
        <taxon>Clostridium</taxon>
    </lineage>
</organism>
<accession>A0ABW8SZR3</accession>
<dbReference type="InterPro" id="IPR011006">
    <property type="entry name" value="CheY-like_superfamily"/>
</dbReference>
<dbReference type="PROSITE" id="PS50930">
    <property type="entry name" value="HTH_LYTTR"/>
    <property type="match status" value="1"/>
</dbReference>
<dbReference type="InterPro" id="IPR001789">
    <property type="entry name" value="Sig_transdc_resp-reg_receiver"/>
</dbReference>
<dbReference type="SMART" id="SM00850">
    <property type="entry name" value="LytTR"/>
    <property type="match status" value="1"/>
</dbReference>
<feature type="domain" description="Response regulatory" evidence="8">
    <location>
        <begin position="4"/>
        <end position="128"/>
    </location>
</feature>
<comment type="function">
    <text evidence="5">May play the central regulatory role in sporulation. It may be an element of the effector pathway responsible for the activation of sporulation genes in response to nutritional stress. Spo0A may act in concert with spo0H (a sigma factor) to control the expression of some genes that are critical to the sporulation process.</text>
</comment>
<keyword evidence="2" id="KW-0963">Cytoplasm</keyword>
<reference evidence="10 11" key="1">
    <citation type="submission" date="2024-11" db="EMBL/GenBank/DDBJ databases">
        <authorList>
            <person name="Heng Y.C."/>
            <person name="Lim A.C.H."/>
            <person name="Lee J.K.Y."/>
            <person name="Kittelmann S."/>
        </authorList>
    </citation>
    <scope>NUCLEOTIDE SEQUENCE [LARGE SCALE GENOMIC DNA]</scope>
    <source>
        <strain evidence="10 11">WILCCON 0185</strain>
    </source>
</reference>
<dbReference type="SUPFAM" id="SSF52172">
    <property type="entry name" value="CheY-like"/>
    <property type="match status" value="1"/>
</dbReference>
<protein>
    <recommendedName>
        <fullName evidence="1">Stage 0 sporulation protein A homolog</fullName>
    </recommendedName>
</protein>
<dbReference type="PANTHER" id="PTHR37299">
    <property type="entry name" value="TRANSCRIPTIONAL REGULATOR-RELATED"/>
    <property type="match status" value="1"/>
</dbReference>
<dbReference type="Proteomes" id="UP001623591">
    <property type="component" value="Unassembled WGS sequence"/>
</dbReference>
<feature type="domain" description="HTH LytTR-type" evidence="9">
    <location>
        <begin position="146"/>
        <end position="249"/>
    </location>
</feature>
<gene>
    <name evidence="10" type="ORF">ACJDUG_01965</name>
</gene>
<proteinExistence type="predicted"/>
<evidence type="ECO:0000256" key="4">
    <source>
        <dbReference type="ARBA" id="ARBA00023159"/>
    </source>
</evidence>
<sequence>MGLNFIIADDKEESLKITENYLEKIFSNNTVNGRIVLLAKNPEDVLNYSLKFENEINVYILDINFDCEINGIGIARSIREREPYAYIIFLTAYTQNSMLVFRYRLKVFDFLIKPLAYSDLEDCIIALQQDFDNISNHEIPSLKKRITIKSGYQDHDLIINDIIYIESYGPKLIIHLTHGQIESYGTLKDLENMLQKITDVFFRCHKSYVVNFEHIKKIDIQNQEVIMSNGDRCLISRPQKKHFKEYLEVRINKFEKN</sequence>
<evidence type="ECO:0000259" key="9">
    <source>
        <dbReference type="PROSITE" id="PS50930"/>
    </source>
</evidence>
<evidence type="ECO:0000259" key="8">
    <source>
        <dbReference type="PROSITE" id="PS50110"/>
    </source>
</evidence>
<dbReference type="SMART" id="SM00448">
    <property type="entry name" value="REC"/>
    <property type="match status" value="1"/>
</dbReference>
<evidence type="ECO:0000256" key="2">
    <source>
        <dbReference type="ARBA" id="ARBA00022490"/>
    </source>
</evidence>
<evidence type="ECO:0000256" key="1">
    <source>
        <dbReference type="ARBA" id="ARBA00018672"/>
    </source>
</evidence>
<evidence type="ECO:0000313" key="10">
    <source>
        <dbReference type="EMBL" id="MFL0245742.1"/>
    </source>
</evidence>
<dbReference type="RefSeq" id="WP_406768194.1">
    <property type="nucleotide sequence ID" value="NZ_JBJHZZ010000001.1"/>
</dbReference>
<dbReference type="PANTHER" id="PTHR37299:SF3">
    <property type="entry name" value="STAGE 0 SPORULATION PROTEIN A HOMOLOG"/>
    <property type="match status" value="1"/>
</dbReference>
<dbReference type="Pfam" id="PF04397">
    <property type="entry name" value="LytTR"/>
    <property type="match status" value="1"/>
</dbReference>
<keyword evidence="7" id="KW-0597">Phosphoprotein</keyword>
<comment type="caution">
    <text evidence="10">The sequence shown here is derived from an EMBL/GenBank/DDBJ whole genome shotgun (WGS) entry which is preliminary data.</text>
</comment>
<comment type="function">
    <text evidence="6">Required for high-level post-exponential phase expression of a series of secreted proteins.</text>
</comment>
<keyword evidence="4" id="KW-0010">Activator</keyword>
<dbReference type="PROSITE" id="PS50110">
    <property type="entry name" value="RESPONSE_REGULATORY"/>
    <property type="match status" value="1"/>
</dbReference>
<feature type="modified residue" description="4-aspartylphosphate" evidence="7">
    <location>
        <position position="62"/>
    </location>
</feature>
<evidence type="ECO:0000256" key="7">
    <source>
        <dbReference type="PROSITE-ProRule" id="PRU00169"/>
    </source>
</evidence>
<evidence type="ECO:0000256" key="5">
    <source>
        <dbReference type="ARBA" id="ARBA00024867"/>
    </source>
</evidence>
<keyword evidence="11" id="KW-1185">Reference proteome</keyword>
<evidence type="ECO:0000256" key="6">
    <source>
        <dbReference type="ARBA" id="ARBA00037164"/>
    </source>
</evidence>
<dbReference type="InterPro" id="IPR007492">
    <property type="entry name" value="LytTR_DNA-bd_dom"/>
</dbReference>
<evidence type="ECO:0000256" key="3">
    <source>
        <dbReference type="ARBA" id="ARBA00023012"/>
    </source>
</evidence>
<evidence type="ECO:0000313" key="11">
    <source>
        <dbReference type="Proteomes" id="UP001623591"/>
    </source>
</evidence>
<dbReference type="InterPro" id="IPR046947">
    <property type="entry name" value="LytR-like"/>
</dbReference>